<gene>
    <name evidence="3" type="ORF">ACFPCV_36485</name>
</gene>
<comment type="caution">
    <text evidence="3">The sequence shown here is derived from an EMBL/GenBank/DDBJ whole genome shotgun (WGS) entry which is preliminary data.</text>
</comment>
<keyword evidence="2" id="KW-1133">Transmembrane helix</keyword>
<accession>A0ABV9SBB3</accession>
<evidence type="ECO:0000313" key="3">
    <source>
        <dbReference type="EMBL" id="MFC4859028.1"/>
    </source>
</evidence>
<protein>
    <submittedName>
        <fullName evidence="3">Beta-propeller domain-containing protein</fullName>
    </submittedName>
</protein>
<reference evidence="4" key="1">
    <citation type="journal article" date="2019" name="Int. J. Syst. Evol. Microbiol.">
        <title>The Global Catalogue of Microorganisms (GCM) 10K type strain sequencing project: providing services to taxonomists for standard genome sequencing and annotation.</title>
        <authorList>
            <consortium name="The Broad Institute Genomics Platform"/>
            <consortium name="The Broad Institute Genome Sequencing Center for Infectious Disease"/>
            <person name="Wu L."/>
            <person name="Ma J."/>
        </authorList>
    </citation>
    <scope>NUCLEOTIDE SEQUENCE [LARGE SCALE GENOMIC DNA]</scope>
    <source>
        <strain evidence="4">ZS-22-S1</strain>
    </source>
</reference>
<evidence type="ECO:0000256" key="1">
    <source>
        <dbReference type="SAM" id="MobiDB-lite"/>
    </source>
</evidence>
<keyword evidence="4" id="KW-1185">Reference proteome</keyword>
<dbReference type="SUPFAM" id="SSF69322">
    <property type="entry name" value="Tricorn protease domain 2"/>
    <property type="match status" value="1"/>
</dbReference>
<dbReference type="InterPro" id="IPR019198">
    <property type="entry name" value="Beta_propeller_containing"/>
</dbReference>
<keyword evidence="2" id="KW-0812">Transmembrane</keyword>
<proteinExistence type="predicted"/>
<feature type="region of interest" description="Disordered" evidence="1">
    <location>
        <begin position="87"/>
        <end position="139"/>
    </location>
</feature>
<dbReference type="EMBL" id="JBHSIS010000025">
    <property type="protein sequence ID" value="MFC4859028.1"/>
    <property type="molecule type" value="Genomic_DNA"/>
</dbReference>
<evidence type="ECO:0000256" key="2">
    <source>
        <dbReference type="SAM" id="Phobius"/>
    </source>
</evidence>
<sequence length="665" mass="69241">MKHDLSGRPRLALTAAVVVALGVGVTIGALVVGANDDRDGDGGPPVRHGISLVSFDTCDAALAEMKSRVLPRVGPYGLDEGTFVEMEDGDLPAAGGRAEAPAAPGAAPAEDSAASKQAAPEHSTTNVHEQGVDEPDLVKTDGRRVVSVADGVVRVVDVASRAQTAAVSLEGGHPTQLLLAGDRALVMSGGDAIAYDTPGIAPGEPAPRRTPKPAPTDTFQYASTLTLVDLTGTGRVLGTLSLDGSYLDARQVGAVARVVVRSVPRLEFTYPGEEAGPAHAMLANKDVVANSTIADWLPAYRLETGTGATTGQLTDCADVSHPVDYSATAMLTVLTFDLTKDLGTGDPVTIVADGDTVYGTGANLYVADDHVAHAMGGTRADGGRTELYQFDISGAGKPVHVASGGVDGTLLNQYSLSEHDGDLRVATTTSDRSGSQSRITVLRRDGNTLDRVGLVDGLGVGERIYAVRYFGDTAYVVTFRQTDPLYTVDLSDPAAPKVTGELKITGYSAYLHPAGEGRLIGVGQEADTSGRVTGAQISLFDTTKPGATRLAQYHLEDSWTEVEGDPHAFLYWPDKGLLVVPVSGGVAVTGGEPERMTAGALVLKVDGNSFRQTGMLTHTSDRYDGVPMAPRRAMVIGDELWTVSEAGVLVSDLDSLGQLAWVAFT</sequence>
<dbReference type="Proteomes" id="UP001595859">
    <property type="component" value="Unassembled WGS sequence"/>
</dbReference>
<feature type="compositionally biased region" description="Low complexity" evidence="1">
    <location>
        <begin position="92"/>
        <end position="120"/>
    </location>
</feature>
<name>A0ABV9SBB3_9PSEU</name>
<feature type="transmembrane region" description="Helical" evidence="2">
    <location>
        <begin position="12"/>
        <end position="34"/>
    </location>
</feature>
<dbReference type="RefSeq" id="WP_378061850.1">
    <property type="nucleotide sequence ID" value="NZ_JBHSIS010000025.1"/>
</dbReference>
<organism evidence="3 4">
    <name type="scientific">Actinophytocola glycyrrhizae</name>
    <dbReference type="NCBI Taxonomy" id="2044873"/>
    <lineage>
        <taxon>Bacteria</taxon>
        <taxon>Bacillati</taxon>
        <taxon>Actinomycetota</taxon>
        <taxon>Actinomycetes</taxon>
        <taxon>Pseudonocardiales</taxon>
        <taxon>Pseudonocardiaceae</taxon>
    </lineage>
</organism>
<evidence type="ECO:0000313" key="4">
    <source>
        <dbReference type="Proteomes" id="UP001595859"/>
    </source>
</evidence>
<keyword evidence="2" id="KW-0472">Membrane</keyword>
<dbReference type="Pfam" id="PF09826">
    <property type="entry name" value="Beta_propel"/>
    <property type="match status" value="1"/>
</dbReference>